<evidence type="ECO:0000313" key="1">
    <source>
        <dbReference type="EMBL" id="CAB5368217.1"/>
    </source>
</evidence>
<accession>A0A915Z9I3</accession>
<proteinExistence type="predicted"/>
<gene>
    <name evidence="1" type="ORF">CHRIB12_LOCUS11635</name>
</gene>
<dbReference type="AlphaFoldDB" id="A0A915Z9I3"/>
<evidence type="ECO:0000313" key="2">
    <source>
        <dbReference type="Proteomes" id="UP000684084"/>
    </source>
</evidence>
<comment type="caution">
    <text evidence="1">The sequence shown here is derived from an EMBL/GenBank/DDBJ whole genome shotgun (WGS) entry which is preliminary data.</text>
</comment>
<dbReference type="EMBL" id="CAGKOT010000025">
    <property type="protein sequence ID" value="CAB5368217.1"/>
    <property type="molecule type" value="Genomic_DNA"/>
</dbReference>
<dbReference type="OrthoDB" id="10414922at2759"/>
<sequence>MKVVKHKVRLPTSCHDNILLHSAQGKLKNLWRNQIAAQITELLVALNAQTKQADMLKMRLKKVQLTLNITSCILMINPDVTVPNKMLNNHAYNMARKAHDYLFKFHPLTESEEWNIPIISPNMRDFIYKQAPELQKKDKELIIRKAATLSIHRILQLLNYDASNTVTCQQICDFNRRQARGRTLKWFVTLLSLVQQSPQLKDFCKISVESVNSESKSGMDREFLINLQAIKMTKKVPSTDGRKKEFVYTQQDHTLVIGQINKKNQSGKHTMQYWTTNVDDQRDDNGVIIIQRCSGCALNDKKVNKGSHGCYFNRNHSDLACINRISSCKNIPNTKSIKDVLEIRNCPEKQYIPEWIPGLIQIHDYDTALIQNTLLNKEAVI</sequence>
<organism evidence="1 2">
    <name type="scientific">Rhizophagus irregularis</name>
    <dbReference type="NCBI Taxonomy" id="588596"/>
    <lineage>
        <taxon>Eukaryota</taxon>
        <taxon>Fungi</taxon>
        <taxon>Fungi incertae sedis</taxon>
        <taxon>Mucoromycota</taxon>
        <taxon>Glomeromycotina</taxon>
        <taxon>Glomeromycetes</taxon>
        <taxon>Glomerales</taxon>
        <taxon>Glomeraceae</taxon>
        <taxon>Rhizophagus</taxon>
    </lineage>
</organism>
<reference evidence="1" key="1">
    <citation type="submission" date="2020-05" db="EMBL/GenBank/DDBJ databases">
        <authorList>
            <person name="Rincon C."/>
            <person name="Sanders R I."/>
            <person name="Robbins C."/>
            <person name="Chaturvedi A."/>
        </authorList>
    </citation>
    <scope>NUCLEOTIDE SEQUENCE</scope>
    <source>
        <strain evidence="1">CHB12</strain>
    </source>
</reference>
<dbReference type="VEuPathDB" id="FungiDB:RhiirFUN_009483"/>
<protein>
    <submittedName>
        <fullName evidence="1">Uncharacterized protein</fullName>
    </submittedName>
</protein>
<dbReference type="Proteomes" id="UP000684084">
    <property type="component" value="Unassembled WGS sequence"/>
</dbReference>
<name>A0A915Z9I3_9GLOM</name>